<keyword evidence="1" id="KW-0677">Repeat</keyword>
<dbReference type="InterPro" id="IPR036628">
    <property type="entry name" value="Clp_N_dom_sf"/>
</dbReference>
<name>A0A291RU39_9NOCA</name>
<evidence type="ECO:0000313" key="3">
    <source>
        <dbReference type="EMBL" id="ATL71023.1"/>
    </source>
</evidence>
<evidence type="ECO:0000256" key="1">
    <source>
        <dbReference type="PROSITE-ProRule" id="PRU01251"/>
    </source>
</evidence>
<dbReference type="AlphaFoldDB" id="A0A291RU39"/>
<sequence>MTPKVRLDDLIESIKAARPDDVLEQLTDAVVAAGHLSEVADHLIGHFVDQARRAGASWTDIGRSMGVSKQAAQKRFVPKLPGDPGMDATAGFARFTDRARRAVVAAQAEARKAGNTQITPEHLILGLLSEPDGLAYRAIVDQGVSAEAVRRVATATFPPAVDDIPEQIPFNGQAKKALELTFRQALRLGHNYVGTEHILLALLELGDGTGVLAGLGIDHERTEAEVVAGIERIVAEREGKS</sequence>
<dbReference type="GO" id="GO:0006508">
    <property type="term" value="P:proteolysis"/>
    <property type="evidence" value="ECO:0007669"/>
    <property type="project" value="UniProtKB-KW"/>
</dbReference>
<gene>
    <name evidence="3" type="ORF">CRH09_37470</name>
</gene>
<dbReference type="InterPro" id="IPR004176">
    <property type="entry name" value="Clp_R_N"/>
</dbReference>
<keyword evidence="3" id="KW-0645">Protease</keyword>
<dbReference type="Pfam" id="PF02861">
    <property type="entry name" value="Clp_N"/>
    <property type="match status" value="1"/>
</dbReference>
<dbReference type="GeneID" id="88362943"/>
<dbReference type="PROSITE" id="PS51903">
    <property type="entry name" value="CLP_R"/>
    <property type="match status" value="1"/>
</dbReference>
<evidence type="ECO:0000313" key="4">
    <source>
        <dbReference type="Proteomes" id="UP000221961"/>
    </source>
</evidence>
<dbReference type="Gene3D" id="1.10.1780.10">
    <property type="entry name" value="Clp, N-terminal domain"/>
    <property type="match status" value="1"/>
</dbReference>
<accession>A0A291RU39</accession>
<dbReference type="Proteomes" id="UP000221961">
    <property type="component" value="Chromosome"/>
</dbReference>
<dbReference type="KEGG" id="ntp:CRH09_37470"/>
<dbReference type="EMBL" id="CP023778">
    <property type="protein sequence ID" value="ATL71023.1"/>
    <property type="molecule type" value="Genomic_DNA"/>
</dbReference>
<keyword evidence="3" id="KW-0378">Hydrolase</keyword>
<evidence type="ECO:0000259" key="2">
    <source>
        <dbReference type="PROSITE" id="PS51903"/>
    </source>
</evidence>
<dbReference type="SUPFAM" id="SSF81923">
    <property type="entry name" value="Double Clp-N motif"/>
    <property type="match status" value="1"/>
</dbReference>
<reference evidence="3 4" key="1">
    <citation type="submission" date="2017-10" db="EMBL/GenBank/DDBJ databases">
        <title>Comparative genomics between pathogenic Norcardia.</title>
        <authorList>
            <person name="Zeng L."/>
        </authorList>
    </citation>
    <scope>NUCLEOTIDE SEQUENCE [LARGE SCALE GENOMIC DNA]</scope>
    <source>
        <strain evidence="3 4">NC_YFY_NT001</strain>
    </source>
</reference>
<dbReference type="PANTHER" id="PTHR47016:SF5">
    <property type="entry name" value="CLP DOMAIN SUPERFAMILY PROTEIN"/>
    <property type="match status" value="1"/>
</dbReference>
<protein>
    <submittedName>
        <fullName evidence="3">Clp protease</fullName>
    </submittedName>
</protein>
<dbReference type="InterPro" id="IPR044217">
    <property type="entry name" value="CLPT1/2"/>
</dbReference>
<proteinExistence type="predicted"/>
<organism evidence="3 4">
    <name type="scientific">Nocardia terpenica</name>
    <dbReference type="NCBI Taxonomy" id="455432"/>
    <lineage>
        <taxon>Bacteria</taxon>
        <taxon>Bacillati</taxon>
        <taxon>Actinomycetota</taxon>
        <taxon>Actinomycetes</taxon>
        <taxon>Mycobacteriales</taxon>
        <taxon>Nocardiaceae</taxon>
        <taxon>Nocardia</taxon>
    </lineage>
</organism>
<dbReference type="RefSeq" id="WP_098697934.1">
    <property type="nucleotide sequence ID" value="NZ_CP023778.1"/>
</dbReference>
<feature type="domain" description="Clp R" evidence="2">
    <location>
        <begin position="92"/>
        <end position="239"/>
    </location>
</feature>
<dbReference type="PANTHER" id="PTHR47016">
    <property type="entry name" value="ATP-DEPENDENT CLP PROTEASE ATP-BINDING SUBUNIT CLPT1, CHLOROPLASTIC"/>
    <property type="match status" value="1"/>
</dbReference>
<dbReference type="GO" id="GO:0008233">
    <property type="term" value="F:peptidase activity"/>
    <property type="evidence" value="ECO:0007669"/>
    <property type="project" value="UniProtKB-KW"/>
</dbReference>